<evidence type="ECO:0000259" key="1">
    <source>
        <dbReference type="Pfam" id="PF11706"/>
    </source>
</evidence>
<dbReference type="EMBL" id="BMMZ01000006">
    <property type="protein sequence ID" value="GGL67023.1"/>
    <property type="molecule type" value="Genomic_DNA"/>
</dbReference>
<dbReference type="Pfam" id="PF07336">
    <property type="entry name" value="ABATE"/>
    <property type="match status" value="1"/>
</dbReference>
<accession>A0A917W4F4</accession>
<dbReference type="Pfam" id="PF11706">
    <property type="entry name" value="zf-CGNR"/>
    <property type="match status" value="1"/>
</dbReference>
<dbReference type="PANTHER" id="PTHR35525:SF3">
    <property type="entry name" value="BLL6575 PROTEIN"/>
    <property type="match status" value="1"/>
</dbReference>
<dbReference type="InterPro" id="IPR010852">
    <property type="entry name" value="ABATE"/>
</dbReference>
<reference evidence="2" key="2">
    <citation type="submission" date="2020-09" db="EMBL/GenBank/DDBJ databases">
        <authorList>
            <person name="Sun Q."/>
            <person name="Zhou Y."/>
        </authorList>
    </citation>
    <scope>NUCLEOTIDE SEQUENCE</scope>
    <source>
        <strain evidence="2">CGMCC 4.7306</strain>
    </source>
</reference>
<sequence>MTGQIHFDSHVTVVTEVACRLVNTLTPGYDGVTPAGSEAATPAVVRELLERPDYHPRVARHDVTELTELAARVRTVFVAANDGDLAAAVGIVNELLEETAASPRLDQAAGGGWTLHFHGHDPSLAVGWGAGIAVGLALAIGSDLAGRLGVCAARPCDRVYVDTSRNSGRRFCSTRCQNRMKAAAHRSRA</sequence>
<evidence type="ECO:0000313" key="3">
    <source>
        <dbReference type="Proteomes" id="UP000613840"/>
    </source>
</evidence>
<evidence type="ECO:0000313" key="2">
    <source>
        <dbReference type="EMBL" id="GGL67023.1"/>
    </source>
</evidence>
<comment type="caution">
    <text evidence="2">The sequence shown here is derived from an EMBL/GenBank/DDBJ whole genome shotgun (WGS) entry which is preliminary data.</text>
</comment>
<dbReference type="PANTHER" id="PTHR35525">
    <property type="entry name" value="BLL6575 PROTEIN"/>
    <property type="match status" value="1"/>
</dbReference>
<reference evidence="2" key="1">
    <citation type="journal article" date="2014" name="Int. J. Syst. Evol. Microbiol.">
        <title>Complete genome sequence of Corynebacterium casei LMG S-19264T (=DSM 44701T), isolated from a smear-ripened cheese.</title>
        <authorList>
            <consortium name="US DOE Joint Genome Institute (JGI-PGF)"/>
            <person name="Walter F."/>
            <person name="Albersmeier A."/>
            <person name="Kalinowski J."/>
            <person name="Ruckert C."/>
        </authorList>
    </citation>
    <scope>NUCLEOTIDE SEQUENCE</scope>
    <source>
        <strain evidence="2">CGMCC 4.7306</strain>
    </source>
</reference>
<organism evidence="2 3">
    <name type="scientific">Microlunatus endophyticus</name>
    <dbReference type="NCBI Taxonomy" id="1716077"/>
    <lineage>
        <taxon>Bacteria</taxon>
        <taxon>Bacillati</taxon>
        <taxon>Actinomycetota</taxon>
        <taxon>Actinomycetes</taxon>
        <taxon>Propionibacteriales</taxon>
        <taxon>Propionibacteriaceae</taxon>
        <taxon>Microlunatus</taxon>
    </lineage>
</organism>
<dbReference type="InterPro" id="IPR023286">
    <property type="entry name" value="ABATE_dom_sf"/>
</dbReference>
<gene>
    <name evidence="2" type="ORF">GCM10011575_26880</name>
</gene>
<dbReference type="Proteomes" id="UP000613840">
    <property type="component" value="Unassembled WGS sequence"/>
</dbReference>
<dbReference type="Gene3D" id="1.10.3300.10">
    <property type="entry name" value="Jann2411-like domain"/>
    <property type="match status" value="1"/>
</dbReference>
<name>A0A917W4F4_9ACTN</name>
<proteinExistence type="predicted"/>
<dbReference type="AlphaFoldDB" id="A0A917W4F4"/>
<feature type="domain" description="Zinc finger CGNR" evidence="1">
    <location>
        <begin position="147"/>
        <end position="188"/>
    </location>
</feature>
<keyword evidence="3" id="KW-1185">Reference proteome</keyword>
<dbReference type="InterPro" id="IPR021005">
    <property type="entry name" value="Znf_CGNR"/>
</dbReference>
<dbReference type="SUPFAM" id="SSF160904">
    <property type="entry name" value="Jann2411-like"/>
    <property type="match status" value="1"/>
</dbReference>
<protein>
    <recommendedName>
        <fullName evidence="1">Zinc finger CGNR domain-containing protein</fullName>
    </recommendedName>
</protein>